<dbReference type="Pfam" id="PF00567">
    <property type="entry name" value="TUDOR"/>
    <property type="match status" value="1"/>
</dbReference>
<feature type="domain" description="TNase-like" evidence="6">
    <location>
        <begin position="181"/>
        <end position="329"/>
    </location>
</feature>
<proteinExistence type="predicted"/>
<dbReference type="Pfam" id="PF00565">
    <property type="entry name" value="SNase"/>
    <property type="match status" value="4"/>
</dbReference>
<name>A0ABR4NFL1_9FUNG</name>
<dbReference type="PROSITE" id="PS50830">
    <property type="entry name" value="TNASE_3"/>
    <property type="match status" value="4"/>
</dbReference>
<feature type="domain" description="Tudor" evidence="5">
    <location>
        <begin position="736"/>
        <end position="795"/>
    </location>
</feature>
<evidence type="ECO:0000313" key="8">
    <source>
        <dbReference type="Proteomes" id="UP001527925"/>
    </source>
</evidence>
<dbReference type="SMART" id="SM00318">
    <property type="entry name" value="SNc"/>
    <property type="match status" value="4"/>
</dbReference>
<dbReference type="InterPro" id="IPR016685">
    <property type="entry name" value="Silence_cplx_Nase-comp_TudorSN"/>
</dbReference>
<dbReference type="PANTHER" id="PTHR12302:SF2">
    <property type="entry name" value="STAPHYLOCOCCAL NUCLEASE DOMAIN-CONTAINING PROTEIN 1"/>
    <property type="match status" value="1"/>
</dbReference>
<reference evidence="7 8" key="1">
    <citation type="submission" date="2023-09" db="EMBL/GenBank/DDBJ databases">
        <title>Pangenome analysis of Batrachochytrium dendrobatidis and related Chytrids.</title>
        <authorList>
            <person name="Yacoub M.N."/>
            <person name="Stajich J.E."/>
            <person name="James T.Y."/>
        </authorList>
    </citation>
    <scope>NUCLEOTIDE SEQUENCE [LARGE SCALE GENOMIC DNA]</scope>
    <source>
        <strain evidence="7 8">JEL0888</strain>
    </source>
</reference>
<evidence type="ECO:0000259" key="6">
    <source>
        <dbReference type="PROSITE" id="PS50830"/>
    </source>
</evidence>
<evidence type="ECO:0000256" key="3">
    <source>
        <dbReference type="ARBA" id="ARBA00022737"/>
    </source>
</evidence>
<evidence type="ECO:0000313" key="7">
    <source>
        <dbReference type="EMBL" id="KAL2918318.1"/>
    </source>
</evidence>
<keyword evidence="2 4" id="KW-0963">Cytoplasm</keyword>
<dbReference type="InterPro" id="IPR016071">
    <property type="entry name" value="Staphylococal_nuclease_OB-fold"/>
</dbReference>
<evidence type="ECO:0000256" key="4">
    <source>
        <dbReference type="PIRNR" id="PIRNR017179"/>
    </source>
</evidence>
<dbReference type="SUPFAM" id="SSF63748">
    <property type="entry name" value="Tudor/PWWP/MBT"/>
    <property type="match status" value="1"/>
</dbReference>
<dbReference type="SUPFAM" id="SSF50199">
    <property type="entry name" value="Staphylococcal nuclease"/>
    <property type="match status" value="5"/>
</dbReference>
<dbReference type="Proteomes" id="UP001527925">
    <property type="component" value="Unassembled WGS sequence"/>
</dbReference>
<feature type="domain" description="TNase-like" evidence="6">
    <location>
        <begin position="11"/>
        <end position="156"/>
    </location>
</feature>
<keyword evidence="3" id="KW-0677">Repeat</keyword>
<gene>
    <name evidence="7" type="ORF">HK105_202245</name>
</gene>
<feature type="domain" description="TNase-like" evidence="6">
    <location>
        <begin position="347"/>
        <end position="491"/>
    </location>
</feature>
<dbReference type="SMART" id="SM00333">
    <property type="entry name" value="TUDOR"/>
    <property type="match status" value="1"/>
</dbReference>
<organism evidence="7 8">
    <name type="scientific">Polyrhizophydium stewartii</name>
    <dbReference type="NCBI Taxonomy" id="2732419"/>
    <lineage>
        <taxon>Eukaryota</taxon>
        <taxon>Fungi</taxon>
        <taxon>Fungi incertae sedis</taxon>
        <taxon>Chytridiomycota</taxon>
        <taxon>Chytridiomycota incertae sedis</taxon>
        <taxon>Chytridiomycetes</taxon>
        <taxon>Rhizophydiales</taxon>
        <taxon>Rhizophydiales incertae sedis</taxon>
        <taxon>Polyrhizophydium</taxon>
    </lineage>
</organism>
<evidence type="ECO:0000256" key="2">
    <source>
        <dbReference type="ARBA" id="ARBA00022490"/>
    </source>
</evidence>
<dbReference type="InterPro" id="IPR002999">
    <property type="entry name" value="Tudor"/>
</dbReference>
<dbReference type="PIRSF" id="PIRSF017179">
    <property type="entry name" value="RISC-Tudor-SN"/>
    <property type="match status" value="1"/>
</dbReference>
<accession>A0ABR4NFL1</accession>
<dbReference type="PROSITE" id="PS50304">
    <property type="entry name" value="TUDOR"/>
    <property type="match status" value="1"/>
</dbReference>
<dbReference type="CDD" id="cd00175">
    <property type="entry name" value="SNc"/>
    <property type="match status" value="1"/>
</dbReference>
<dbReference type="Gene3D" id="2.30.30.140">
    <property type="match status" value="1"/>
</dbReference>
<feature type="domain" description="TNase-like" evidence="6">
    <location>
        <begin position="520"/>
        <end position="658"/>
    </location>
</feature>
<comment type="subcellular location">
    <subcellularLocation>
        <location evidence="1 4">Cytoplasm</location>
    </subcellularLocation>
</comment>
<dbReference type="InterPro" id="IPR035437">
    <property type="entry name" value="SNase_OB-fold_sf"/>
</dbReference>
<evidence type="ECO:0000259" key="5">
    <source>
        <dbReference type="PROSITE" id="PS50304"/>
    </source>
</evidence>
<comment type="caution">
    <text evidence="7">The sequence shown here is derived from an EMBL/GenBank/DDBJ whole genome shotgun (WGS) entry which is preliminary data.</text>
</comment>
<sequence>MSLPSTPALPASGRFFVKNVVSADTVVLRGKPAGGPPPEYMFSLAYLSAPRLGSAKEPEKEEPFAFEAREFLRRLLVGKEVQFKVEYTTTSNNRSFGSLQIRTPVLGETNVSKLLVKEGWAKVRMPEGKRQPSEDQLELSELETQAKEAKKGMWSEATGTRSVSATFTGDARAFFEKHKGKPIPAVIEQVRDGSTLRVLLLLPDSAAGKVHQMITLSLTGIKAPVYRKDMPNMQDLVEPFAEEAKFFVESRLLQRDVRVVLESVGSTGVVSFSGTVQFPAGNIAEALLAEGLVKLVEWNLSTLANKASAAAYRAAEDKAKTKQLRLWRGYVHPSAGQAGADAFGPGSEYEAVVTRILGADQVAVEPVEAPGKERRVQLASIRGPKRVRNESGFEVGYNYEAQEYLRSQLVGQRVRVKHEFTKPAESEFGERECVTIVLPAGGVDIGEALVSRGLANVVRHRKDDHNRSSAYDQLILAEERAQKASKGVHSTKELPVHRLVDLSASAAKARQHLPYLQRAKSVAAIVDFVASGSRLRVTVPSQSCRLVFVLSGIRAPRTARNANEKSEPYGVEAAEYTSRLVLQREVELIFEACDNVGGFIGAVFAKTAEGHKVNLAVALLEQGLATVHDYSASQSSFTNQLYDAEARAKAARKNIWTNYDPATERAEADAAAGAADGAADADKPLEAHEVVVSEISSEGHIYVQIEGPELHKLETMMADFAAHHSGAGQHATAPMTPKAGDYCSAQFAVDKCWYRARVRKVNGANSYTVQYIDYGNTETVPGSRLRPLPPAFATSQLKAQAVEARLAYLDLPAPGSDFADDAVALIRAAAEGQRLAAQVAGKGTSETGGPLLHLILYDLSRMPAAGSSSAARAMSINEQLASEGLAHVSRAWMKRFEADQIKRIKSGVAAVTWSRTQTPSSSTEKSPLEYIVDAQEGAKKSRINLWQYGDFTADDEL</sequence>
<keyword evidence="8" id="KW-1185">Reference proteome</keyword>
<evidence type="ECO:0000256" key="1">
    <source>
        <dbReference type="ARBA" id="ARBA00004496"/>
    </source>
</evidence>
<dbReference type="PANTHER" id="PTHR12302">
    <property type="entry name" value="EBNA2 BINDING PROTEIN P100"/>
    <property type="match status" value="1"/>
</dbReference>
<dbReference type="EMBL" id="JADGIZ020000007">
    <property type="protein sequence ID" value="KAL2918318.1"/>
    <property type="molecule type" value="Genomic_DNA"/>
</dbReference>
<protein>
    <submittedName>
        <fullName evidence="7">Uncharacterized protein</fullName>
    </submittedName>
</protein>
<dbReference type="Gene3D" id="2.40.50.90">
    <property type="match status" value="5"/>
</dbReference>